<protein>
    <recommendedName>
        <fullName evidence="2">F-box domain-containing protein</fullName>
    </recommendedName>
</protein>
<dbReference type="AlphaFoldDB" id="A0A1B8G6X6"/>
<dbReference type="SUPFAM" id="SSF81383">
    <property type="entry name" value="F-box domain"/>
    <property type="match status" value="1"/>
</dbReference>
<dbReference type="GeneID" id="28843777"/>
<feature type="domain" description="F-box" evidence="2">
    <location>
        <begin position="43"/>
        <end position="89"/>
    </location>
</feature>
<dbReference type="STRING" id="342668.A0A1B8G6X6"/>
<organism evidence="3 4">
    <name type="scientific">Pseudogymnoascus verrucosus</name>
    <dbReference type="NCBI Taxonomy" id="342668"/>
    <lineage>
        <taxon>Eukaryota</taxon>
        <taxon>Fungi</taxon>
        <taxon>Dikarya</taxon>
        <taxon>Ascomycota</taxon>
        <taxon>Pezizomycotina</taxon>
        <taxon>Leotiomycetes</taxon>
        <taxon>Thelebolales</taxon>
        <taxon>Thelebolaceae</taxon>
        <taxon>Pseudogymnoascus</taxon>
    </lineage>
</organism>
<feature type="compositionally biased region" description="Low complexity" evidence="1">
    <location>
        <begin position="428"/>
        <end position="449"/>
    </location>
</feature>
<evidence type="ECO:0000259" key="2">
    <source>
        <dbReference type="PROSITE" id="PS50181"/>
    </source>
</evidence>
<evidence type="ECO:0000313" key="4">
    <source>
        <dbReference type="Proteomes" id="UP000091956"/>
    </source>
</evidence>
<sequence>MDSKKHKIMPAKKRTGAFDGFDEPESKRPRLLPHEGANCNSDGDMISCLSDEILIRILQFLPVTTVLLCHGVSKRWLALSTDGEVWRSLYWDRFVRPSVRKRDGKDANKEDYWVKQQKTKHQKGLDPTGGHVEKPTVSRIDWKAKYRLKHNWSRGSADVREIGLVADGQGMDTHPIGQEDKNPDTGSLMVRIVDGKVVTVDHSSGLRVWDLQRNGASSKCIARVDLDNDSQSAPTALALDYTLETGAVRAAIGFKNGGFGIWKFDITSVEMDGVFLKILSRSGSGEEGASLVAAAYSHPHLLTVTEDQALSLYILEDKAASKSCTSICDVDVLEAPNRTFSTGDKPPTKTMSTRLITSLKSQTTWPPLSLSIRATPKTIIASIAYALPTYSSGWSVGLQELHISHNGTISHSRLASAIEPGFHPLLSPISSSAENSPSTSSSAPNAAGPGRPPTNPRPSSLSYSHPYLLASHSNNTLALYLVTSTLDDLKISAARTLWGHTSSVSGAHVGVRGKAVSISSGGEELRVWELERGLRSRRVVNEESVRVRGEAHTTGTGTGTGSVQTTNRGDWIGFDDEVVVVLKEAEDGGKALVVYDFT</sequence>
<dbReference type="Pfam" id="PF12937">
    <property type="entry name" value="F-box-like"/>
    <property type="match status" value="1"/>
</dbReference>
<dbReference type="Proteomes" id="UP000091956">
    <property type="component" value="Unassembled WGS sequence"/>
</dbReference>
<feature type="region of interest" description="Disordered" evidence="1">
    <location>
        <begin position="1"/>
        <end position="36"/>
    </location>
</feature>
<dbReference type="SUPFAM" id="SSF50978">
    <property type="entry name" value="WD40 repeat-like"/>
    <property type="match status" value="1"/>
</dbReference>
<feature type="region of interest" description="Disordered" evidence="1">
    <location>
        <begin position="428"/>
        <end position="460"/>
    </location>
</feature>
<reference evidence="4" key="2">
    <citation type="journal article" date="2018" name="Nat. Commun.">
        <title>Extreme sensitivity to ultraviolet light in the fungal pathogen causing white-nose syndrome of bats.</title>
        <authorList>
            <person name="Palmer J.M."/>
            <person name="Drees K.P."/>
            <person name="Foster J.T."/>
            <person name="Lindner D.L."/>
        </authorList>
    </citation>
    <scope>NUCLEOTIDE SEQUENCE [LARGE SCALE GENOMIC DNA]</scope>
    <source>
        <strain evidence="4">UAMH 10579</strain>
    </source>
</reference>
<gene>
    <name evidence="3" type="ORF">VE01_10391</name>
</gene>
<dbReference type="PROSITE" id="PS50181">
    <property type="entry name" value="FBOX"/>
    <property type="match status" value="1"/>
</dbReference>
<evidence type="ECO:0000256" key="1">
    <source>
        <dbReference type="SAM" id="MobiDB-lite"/>
    </source>
</evidence>
<proteinExistence type="predicted"/>
<name>A0A1B8G6X6_9PEZI</name>
<dbReference type="Gene3D" id="1.20.1280.50">
    <property type="match status" value="1"/>
</dbReference>
<dbReference type="EMBL" id="KV460286">
    <property type="protein sequence ID" value="OBT91570.2"/>
    <property type="molecule type" value="Genomic_DNA"/>
</dbReference>
<dbReference type="InterPro" id="IPR036322">
    <property type="entry name" value="WD40_repeat_dom_sf"/>
</dbReference>
<keyword evidence="4" id="KW-1185">Reference proteome</keyword>
<dbReference type="InterPro" id="IPR036047">
    <property type="entry name" value="F-box-like_dom_sf"/>
</dbReference>
<dbReference type="RefSeq" id="XP_059319238.1">
    <property type="nucleotide sequence ID" value="XM_059464151.1"/>
</dbReference>
<evidence type="ECO:0000313" key="3">
    <source>
        <dbReference type="EMBL" id="OBT91570.2"/>
    </source>
</evidence>
<dbReference type="Pfam" id="PF25499">
    <property type="entry name" value="Beta-prop_pof12"/>
    <property type="match status" value="1"/>
</dbReference>
<dbReference type="InterPro" id="IPR001810">
    <property type="entry name" value="F-box_dom"/>
</dbReference>
<reference evidence="3 4" key="1">
    <citation type="submission" date="2016-03" db="EMBL/GenBank/DDBJ databases">
        <title>Comparative genomics of Pseudogymnoascus destructans, the fungus causing white-nose syndrome of bats.</title>
        <authorList>
            <person name="Palmer J.M."/>
            <person name="Drees K.P."/>
            <person name="Foster J.T."/>
            <person name="Lindner D.L."/>
        </authorList>
    </citation>
    <scope>NUCLEOTIDE SEQUENCE [LARGE SCALE GENOMIC DNA]</scope>
    <source>
        <strain evidence="3 4">UAMH 10579</strain>
    </source>
</reference>
<feature type="compositionally biased region" description="Basic residues" evidence="1">
    <location>
        <begin position="1"/>
        <end position="15"/>
    </location>
</feature>
<accession>A0A1B8G6X6</accession>